<dbReference type="Proteomes" id="UP000019151">
    <property type="component" value="Chromosome"/>
</dbReference>
<dbReference type="HOGENOM" id="CLU_068863_0_0_0"/>
<organism evidence="2 3">
    <name type="scientific">Gemmatirosa kalamazoonensis</name>
    <dbReference type="NCBI Taxonomy" id="861299"/>
    <lineage>
        <taxon>Bacteria</taxon>
        <taxon>Pseudomonadati</taxon>
        <taxon>Gemmatimonadota</taxon>
        <taxon>Gemmatimonadia</taxon>
        <taxon>Gemmatimonadales</taxon>
        <taxon>Gemmatimonadaceae</taxon>
        <taxon>Gemmatirosa</taxon>
    </lineage>
</organism>
<dbReference type="AlphaFoldDB" id="W0RH17"/>
<evidence type="ECO:0008006" key="4">
    <source>
        <dbReference type="Google" id="ProtNLM"/>
    </source>
</evidence>
<dbReference type="OrthoDB" id="662693at2"/>
<evidence type="ECO:0000256" key="1">
    <source>
        <dbReference type="SAM" id="MobiDB-lite"/>
    </source>
</evidence>
<name>W0RH17_9BACT</name>
<protein>
    <recommendedName>
        <fullName evidence="4">CotH protein</fullName>
    </recommendedName>
</protein>
<feature type="compositionally biased region" description="Basic and acidic residues" evidence="1">
    <location>
        <begin position="27"/>
        <end position="39"/>
    </location>
</feature>
<gene>
    <name evidence="2" type="ORF">J421_2098</name>
</gene>
<feature type="region of interest" description="Disordered" evidence="1">
    <location>
        <begin position="19"/>
        <end position="42"/>
    </location>
</feature>
<evidence type="ECO:0000313" key="3">
    <source>
        <dbReference type="Proteomes" id="UP000019151"/>
    </source>
</evidence>
<dbReference type="KEGG" id="gba:J421_2098"/>
<evidence type="ECO:0000313" key="2">
    <source>
        <dbReference type="EMBL" id="AHG89635.1"/>
    </source>
</evidence>
<dbReference type="InParanoid" id="W0RH17"/>
<dbReference type="EMBL" id="CP007128">
    <property type="protein sequence ID" value="AHG89635.1"/>
    <property type="molecule type" value="Genomic_DNA"/>
</dbReference>
<keyword evidence="3" id="KW-1185">Reference proteome</keyword>
<dbReference type="eggNOG" id="ENOG502ZAJ9">
    <property type="taxonomic scope" value="Bacteria"/>
</dbReference>
<proteinExistence type="predicted"/>
<accession>W0RH17</accession>
<dbReference type="STRING" id="861299.J421_2098"/>
<sequence>MLNVLAGLALAGAAVLAQPKQPKAGKSKADKPPKTERTPKPYVASPLFATDSVIHVTLTGDWKALGGDRDTLRPKLRAATLAYTDSAGRVVRIPVQLSTRGHFRLSRGTCSFPPLRVVFDSGTKHTLFAGQKALKLGTHCNDSNLYEQYVLREYLAYRAHNLLTPVSFRPRLARMRYVDVRDTTKVVERWGMFLESERELGDRLGGDVLTARGGRYNDVSDSSAALLGIWEYFIGNTDFSLGALHNVRLVTTPQGMTAVPYDFDFSGLVDTRYSSPDPRLPIKTVRERLYRGPCLTDPQVADAVARFTAKRDAIRALYESVPALDKGYAKRAVGYIDDFFADAKDTKRFAKDLRETCLPGT</sequence>
<dbReference type="RefSeq" id="WP_025411126.1">
    <property type="nucleotide sequence ID" value="NZ_CP007128.1"/>
</dbReference>
<reference evidence="2 3" key="1">
    <citation type="journal article" date="2014" name="Genome Announc.">
        <title>Genome Sequence and Methylome of Soil Bacterium Gemmatirosa kalamazoonensis KBS708T, a Member of the Rarely Cultivated Gemmatimonadetes Phylum.</title>
        <authorList>
            <person name="Debruyn J.M."/>
            <person name="Radosevich M."/>
            <person name="Wommack K.E."/>
            <person name="Polson S.W."/>
            <person name="Hauser L.J."/>
            <person name="Fawaz M.N."/>
            <person name="Korlach J."/>
            <person name="Tsai Y.C."/>
        </authorList>
    </citation>
    <scope>NUCLEOTIDE SEQUENCE [LARGE SCALE GENOMIC DNA]</scope>
    <source>
        <strain evidence="2 3">KBS708</strain>
    </source>
</reference>